<accession>A0A926WF56</accession>
<name>A0A926WF56_9NOST</name>
<dbReference type="PIRSF" id="PIRSF026426">
    <property type="entry name" value="DUF1499"/>
    <property type="match status" value="1"/>
</dbReference>
<dbReference type="AlphaFoldDB" id="A0A926WF56"/>
<comment type="caution">
    <text evidence="1">The sequence shown here is derived from an EMBL/GenBank/DDBJ whole genome shotgun (WGS) entry which is preliminary data.</text>
</comment>
<sequence length="132" mass="14564">MIFAGTRPNNLGVKDGRLAPCPSSPNCVSSQSTDSLHQIPPLSFTSTAEQALSQLKGIIQSLPRTKIITEAEDYLYAEFKSALMGFVDDVEFYLDSQAKVIHLRSASRLGYGDLGVNRQRIETIRALFNRSN</sequence>
<dbReference type="RefSeq" id="WP_190558830.1">
    <property type="nucleotide sequence ID" value="NZ_JACJQU010000003.1"/>
</dbReference>
<gene>
    <name evidence="1" type="ORF">H6G06_08000</name>
</gene>
<dbReference type="EMBL" id="JACJQU010000003">
    <property type="protein sequence ID" value="MBD2293431.1"/>
    <property type="molecule type" value="Genomic_DNA"/>
</dbReference>
<organism evidence="1 2">
    <name type="scientific">Anabaena sphaerica FACHB-251</name>
    <dbReference type="NCBI Taxonomy" id="2692883"/>
    <lineage>
        <taxon>Bacteria</taxon>
        <taxon>Bacillati</taxon>
        <taxon>Cyanobacteriota</taxon>
        <taxon>Cyanophyceae</taxon>
        <taxon>Nostocales</taxon>
        <taxon>Nostocaceae</taxon>
        <taxon>Anabaena</taxon>
    </lineage>
</organism>
<dbReference type="Proteomes" id="UP000662185">
    <property type="component" value="Unassembled WGS sequence"/>
</dbReference>
<dbReference type="InterPro" id="IPR010865">
    <property type="entry name" value="DUF1499"/>
</dbReference>
<dbReference type="Pfam" id="PF07386">
    <property type="entry name" value="DUF1499"/>
    <property type="match status" value="1"/>
</dbReference>
<dbReference type="PANTHER" id="PTHR34801">
    <property type="entry name" value="EXPRESSED PROTEIN"/>
    <property type="match status" value="1"/>
</dbReference>
<evidence type="ECO:0000313" key="2">
    <source>
        <dbReference type="Proteomes" id="UP000662185"/>
    </source>
</evidence>
<proteinExistence type="predicted"/>
<evidence type="ECO:0000313" key="1">
    <source>
        <dbReference type="EMBL" id="MBD2293431.1"/>
    </source>
</evidence>
<keyword evidence="2" id="KW-1185">Reference proteome</keyword>
<reference evidence="2" key="1">
    <citation type="journal article" date="2020" name="ISME J.">
        <title>Comparative genomics reveals insights into cyanobacterial evolution and habitat adaptation.</title>
        <authorList>
            <person name="Chen M.Y."/>
            <person name="Teng W.K."/>
            <person name="Zhao L."/>
            <person name="Hu C.X."/>
            <person name="Zhou Y.K."/>
            <person name="Han B.P."/>
            <person name="Song L.R."/>
            <person name="Shu W.S."/>
        </authorList>
    </citation>
    <scope>NUCLEOTIDE SEQUENCE [LARGE SCALE GENOMIC DNA]</scope>
    <source>
        <strain evidence="2">FACHB-251</strain>
    </source>
</reference>
<protein>
    <submittedName>
        <fullName evidence="1">DUF1499 domain-containing protein</fullName>
    </submittedName>
</protein>
<dbReference type="PANTHER" id="PTHR34801:SF6">
    <property type="entry name" value="SLL1620 PROTEIN"/>
    <property type="match status" value="1"/>
</dbReference>